<dbReference type="InterPro" id="IPR046879">
    <property type="entry name" value="KANL3/Tex30_Abhydrolase"/>
</dbReference>
<comment type="caution">
    <text evidence="2">The sequence shown here is derived from an EMBL/GenBank/DDBJ whole genome shotgun (WGS) entry which is preliminary data.</text>
</comment>
<dbReference type="InterPro" id="IPR029058">
    <property type="entry name" value="AB_hydrolase_fold"/>
</dbReference>
<dbReference type="AlphaFoldDB" id="A0A0J8GRD0"/>
<reference evidence="2 3" key="1">
    <citation type="submission" date="2015-04" db="EMBL/GenBank/DDBJ databases">
        <title>Draft Genome Sequence of the Novel Agar-Digesting Marine Bacterium Q1.</title>
        <authorList>
            <person name="Li Y."/>
            <person name="Li D."/>
            <person name="Chen G."/>
            <person name="Du Z."/>
        </authorList>
    </citation>
    <scope>NUCLEOTIDE SEQUENCE [LARGE SCALE GENOMIC DNA]</scope>
    <source>
        <strain evidence="2 3">Q1</strain>
    </source>
</reference>
<accession>A0A0J8GRD0</accession>
<dbReference type="EMBL" id="LAZL01000012">
    <property type="protein sequence ID" value="KMT65257.1"/>
    <property type="molecule type" value="Genomic_DNA"/>
</dbReference>
<dbReference type="RefSeq" id="WP_048691962.1">
    <property type="nucleotide sequence ID" value="NZ_KQ130489.1"/>
</dbReference>
<evidence type="ECO:0000313" key="2">
    <source>
        <dbReference type="EMBL" id="KMT65257.1"/>
    </source>
</evidence>
<dbReference type="SUPFAM" id="SSF53474">
    <property type="entry name" value="alpha/beta-Hydrolases"/>
    <property type="match status" value="1"/>
</dbReference>
<dbReference type="Pfam" id="PF20408">
    <property type="entry name" value="Abhydrolase_11"/>
    <property type="match status" value="1"/>
</dbReference>
<proteinExistence type="predicted"/>
<sequence>MNQEQAKAILVLAHGAGAGSQSEFMQQICNKITEISNFEIKVRLFDFPYMQQIAQTGKKRPPDRMPKLLESFQAQVAQLNSNIPVFVAGKSMGARVALQVHNLSDKISGYIALGYPFHPVGKLDKLRLEGLDDFSGRGLIIQGERDSFGNFDQVQTYSLSSDIELCWIEKADHSLKPLKSTGISHDEALNTTAAKIIEFIYANI</sequence>
<dbReference type="OrthoDB" id="652634at2"/>
<keyword evidence="3" id="KW-1185">Reference proteome</keyword>
<organism evidence="2 3">
    <name type="scientific">Catenovulum maritimum</name>
    <dbReference type="NCBI Taxonomy" id="1513271"/>
    <lineage>
        <taxon>Bacteria</taxon>
        <taxon>Pseudomonadati</taxon>
        <taxon>Pseudomonadota</taxon>
        <taxon>Gammaproteobacteria</taxon>
        <taxon>Alteromonadales</taxon>
        <taxon>Alteromonadaceae</taxon>
        <taxon>Catenovulum</taxon>
    </lineage>
</organism>
<protein>
    <recommendedName>
        <fullName evidence="1">KANL3/Tex30 alpha/beta hydrolase-like domain-containing protein</fullName>
    </recommendedName>
</protein>
<evidence type="ECO:0000259" key="1">
    <source>
        <dbReference type="Pfam" id="PF20408"/>
    </source>
</evidence>
<dbReference type="STRING" id="1513271.XM47_09455"/>
<feature type="domain" description="KANL3/Tex30 alpha/beta hydrolase-like" evidence="1">
    <location>
        <begin position="7"/>
        <end position="200"/>
    </location>
</feature>
<name>A0A0J8GRD0_9ALTE</name>
<dbReference type="PANTHER" id="PTHR13136">
    <property type="entry name" value="TESTIS DEVELOPMENT PROTEIN PRTD"/>
    <property type="match status" value="1"/>
</dbReference>
<gene>
    <name evidence="2" type="ORF">XM47_09455</name>
</gene>
<dbReference type="InterPro" id="IPR026555">
    <property type="entry name" value="NSL3/Tex30"/>
</dbReference>
<dbReference type="Gene3D" id="3.40.50.1820">
    <property type="entry name" value="alpha/beta hydrolase"/>
    <property type="match status" value="1"/>
</dbReference>
<evidence type="ECO:0000313" key="3">
    <source>
        <dbReference type="Proteomes" id="UP000037600"/>
    </source>
</evidence>
<dbReference type="PANTHER" id="PTHR13136:SF11">
    <property type="entry name" value="TESTIS-EXPRESSED PROTEIN 30"/>
    <property type="match status" value="1"/>
</dbReference>
<dbReference type="Proteomes" id="UP000037600">
    <property type="component" value="Unassembled WGS sequence"/>
</dbReference>